<dbReference type="InterPro" id="IPR000073">
    <property type="entry name" value="AB_hydrolase_1"/>
</dbReference>
<dbReference type="STRING" id="360412.LARV_00168"/>
<dbReference type="GO" id="GO:0016020">
    <property type="term" value="C:membrane"/>
    <property type="evidence" value="ECO:0007669"/>
    <property type="project" value="TreeGrafter"/>
</dbReference>
<dbReference type="RefSeq" id="WP_075071862.1">
    <property type="nucleotide sequence ID" value="NZ_DF967972.1"/>
</dbReference>
<keyword evidence="1 3" id="KW-0378">Hydrolase</keyword>
<name>A0A0S7BF95_9CHLR</name>
<dbReference type="GO" id="GO:0016787">
    <property type="term" value="F:hydrolase activity"/>
    <property type="evidence" value="ECO:0007669"/>
    <property type="project" value="UniProtKB-KW"/>
</dbReference>
<evidence type="ECO:0000259" key="2">
    <source>
        <dbReference type="Pfam" id="PF00561"/>
    </source>
</evidence>
<dbReference type="InterPro" id="IPR029058">
    <property type="entry name" value="AB_hydrolase_fold"/>
</dbReference>
<dbReference type="Gene3D" id="3.40.50.1820">
    <property type="entry name" value="alpha/beta hydrolase"/>
    <property type="match status" value="1"/>
</dbReference>
<evidence type="ECO:0000313" key="4">
    <source>
        <dbReference type="Proteomes" id="UP000055060"/>
    </source>
</evidence>
<accession>A0A0S7BF95</accession>
<keyword evidence="4" id="KW-1185">Reference proteome</keyword>
<feature type="domain" description="AB hydrolase-1" evidence="2">
    <location>
        <begin position="19"/>
        <end position="137"/>
    </location>
</feature>
<dbReference type="InterPro" id="IPR050266">
    <property type="entry name" value="AB_hydrolase_sf"/>
</dbReference>
<dbReference type="PANTHER" id="PTHR43798:SF31">
    <property type="entry name" value="AB HYDROLASE SUPERFAMILY PROTEIN YCLE"/>
    <property type="match status" value="1"/>
</dbReference>
<dbReference type="Proteomes" id="UP000055060">
    <property type="component" value="Unassembled WGS sequence"/>
</dbReference>
<evidence type="ECO:0000313" key="3">
    <source>
        <dbReference type="EMBL" id="GAP12433.1"/>
    </source>
</evidence>
<dbReference type="EMBL" id="DF967972">
    <property type="protein sequence ID" value="GAP12433.1"/>
    <property type="molecule type" value="Genomic_DNA"/>
</dbReference>
<dbReference type="Pfam" id="PF00561">
    <property type="entry name" value="Abhydrolase_1"/>
    <property type="match status" value="1"/>
</dbReference>
<proteinExistence type="predicted"/>
<dbReference type="PANTHER" id="PTHR43798">
    <property type="entry name" value="MONOACYLGLYCEROL LIPASE"/>
    <property type="match status" value="1"/>
</dbReference>
<sequence>MNTSVLPTYFEYGNPQGLPLVLIHGGAGGVWVWDEVVPFLKDFHCLMPELPEHGSNHANGRFSVPLAAQGILQLIRERTPQGRAHVFGLSVGGQVAVEMLARAPEAVFSAVISGAQLLPVPGYRLGIFSEAAMSLVYWLGIAPWKHNDAWIRWNLHTSTGIPERYFPQFKRNFQNLNRTGWAHVMSENYRYRAPAGLEKADLPVLLIAGPHEKTDIQPTNRLLKQRLPRSRAVLVGQGLGWSAPQEHNWPFNNPQLCADMLRAWITGQPLPSGLVDFS</sequence>
<gene>
    <name evidence="3" type="ORF">LARV_00168</name>
</gene>
<organism evidence="3">
    <name type="scientific">Longilinea arvoryzae</name>
    <dbReference type="NCBI Taxonomy" id="360412"/>
    <lineage>
        <taxon>Bacteria</taxon>
        <taxon>Bacillati</taxon>
        <taxon>Chloroflexota</taxon>
        <taxon>Anaerolineae</taxon>
        <taxon>Anaerolineales</taxon>
        <taxon>Anaerolineaceae</taxon>
        <taxon>Longilinea</taxon>
    </lineage>
</organism>
<reference evidence="3" key="1">
    <citation type="submission" date="2015-07" db="EMBL/GenBank/DDBJ databases">
        <title>Draft Genome Sequences of Anaerolinea thermolimosa IMO-1, Bellilinea caldifistulae GOMI-1, Leptolinea tardivitalis YMTK-2, Levilinea saccharolytica KIBI-1,Longilinea arvoryzae KOME-1, Previously Described as Members of the Anaerolineaceae (Chloroflexi).</title>
        <authorList>
            <person name="Sekiguchi Y."/>
            <person name="Ohashi A."/>
            <person name="Matsuura N."/>
            <person name="Tourlousse M.D."/>
        </authorList>
    </citation>
    <scope>NUCLEOTIDE SEQUENCE [LARGE SCALE GENOMIC DNA]</scope>
    <source>
        <strain evidence="3">KOME-1</strain>
    </source>
</reference>
<dbReference type="AlphaFoldDB" id="A0A0S7BF95"/>
<dbReference type="SUPFAM" id="SSF53474">
    <property type="entry name" value="alpha/beta-Hydrolases"/>
    <property type="match status" value="1"/>
</dbReference>
<evidence type="ECO:0000256" key="1">
    <source>
        <dbReference type="ARBA" id="ARBA00022801"/>
    </source>
</evidence>
<protein>
    <submittedName>
        <fullName evidence="3">Predicted hydrolase</fullName>
    </submittedName>
</protein>